<sequence>MTANSELAQLRARIDLQNAANTARAQLHRWFAFYERDPKNWDNQFDLLSNDIEIIRGVGPEGGIETGKDNYRTSVEAFPVGEGHAHHIKRFQILPIGTTGQWLASTDLHYNNRSVDGDERAGALHYAMQLDYSTPALPTMRRVIVELDHLIDESFQDAYPLNRAASLVYYWLTLIESRDPDPTPLTEILAKDASFHLSDGRTLNSADAIADWFTGLPSLVQASHHDVHSLTVHPQETGHLTLSMDLDWLGIDTDGRPVTARTHHDWTLIDGNGRFPQLQQATITQTQPITTTH</sequence>
<keyword evidence="2" id="KW-1185">Reference proteome</keyword>
<organism evidence="1 2">
    <name type="scientific">Streptomyces paradoxus</name>
    <dbReference type="NCBI Taxonomy" id="66375"/>
    <lineage>
        <taxon>Bacteria</taxon>
        <taxon>Bacillati</taxon>
        <taxon>Actinomycetota</taxon>
        <taxon>Actinomycetes</taxon>
        <taxon>Kitasatosporales</taxon>
        <taxon>Streptomycetaceae</taxon>
        <taxon>Streptomyces</taxon>
    </lineage>
</organism>
<proteinExistence type="predicted"/>
<gene>
    <name evidence="1" type="ORF">HNR57_007928</name>
</gene>
<dbReference type="RefSeq" id="WP_184568165.1">
    <property type="nucleotide sequence ID" value="NZ_BAAARS010000019.1"/>
</dbReference>
<evidence type="ECO:0000313" key="1">
    <source>
        <dbReference type="EMBL" id="MBB6081965.1"/>
    </source>
</evidence>
<evidence type="ECO:0008006" key="3">
    <source>
        <dbReference type="Google" id="ProtNLM"/>
    </source>
</evidence>
<dbReference type="AlphaFoldDB" id="A0A7W9WMS0"/>
<dbReference type="Gene3D" id="3.10.450.50">
    <property type="match status" value="1"/>
</dbReference>
<dbReference type="InterPro" id="IPR032710">
    <property type="entry name" value="NTF2-like_dom_sf"/>
</dbReference>
<accession>A0A7W9WMS0</accession>
<dbReference type="Proteomes" id="UP000591537">
    <property type="component" value="Unassembled WGS sequence"/>
</dbReference>
<protein>
    <recommendedName>
        <fullName evidence="3">SnoaL-like domain-containing protein</fullName>
    </recommendedName>
</protein>
<comment type="caution">
    <text evidence="1">The sequence shown here is derived from an EMBL/GenBank/DDBJ whole genome shotgun (WGS) entry which is preliminary data.</text>
</comment>
<reference evidence="1 2" key="1">
    <citation type="submission" date="2020-08" db="EMBL/GenBank/DDBJ databases">
        <title>Genomic Encyclopedia of Type Strains, Phase IV (KMG-IV): sequencing the most valuable type-strain genomes for metagenomic binning, comparative biology and taxonomic classification.</title>
        <authorList>
            <person name="Goeker M."/>
        </authorList>
    </citation>
    <scope>NUCLEOTIDE SEQUENCE [LARGE SCALE GENOMIC DNA]</scope>
    <source>
        <strain evidence="1 2">DSM 43350</strain>
    </source>
</reference>
<name>A0A7W9WMS0_9ACTN</name>
<dbReference type="SUPFAM" id="SSF54427">
    <property type="entry name" value="NTF2-like"/>
    <property type="match status" value="1"/>
</dbReference>
<evidence type="ECO:0000313" key="2">
    <source>
        <dbReference type="Proteomes" id="UP000591537"/>
    </source>
</evidence>
<dbReference type="EMBL" id="JACHGV010000030">
    <property type="protein sequence ID" value="MBB6081965.1"/>
    <property type="molecule type" value="Genomic_DNA"/>
</dbReference>